<evidence type="ECO:0000313" key="2">
    <source>
        <dbReference type="EMBL" id="VVC41685.1"/>
    </source>
</evidence>
<keyword evidence="3" id="KW-1185">Reference proteome</keyword>
<reference evidence="2 3" key="1">
    <citation type="submission" date="2019-08" db="EMBL/GenBank/DDBJ databases">
        <authorList>
            <person name="Alioto T."/>
            <person name="Alioto T."/>
            <person name="Gomez Garrido J."/>
        </authorList>
    </citation>
    <scope>NUCLEOTIDE SEQUENCE [LARGE SCALE GENOMIC DNA]</scope>
</reference>
<proteinExistence type="predicted"/>
<gene>
    <name evidence="2" type="ORF">CINCED_3A008192</name>
</gene>
<evidence type="ECO:0000313" key="3">
    <source>
        <dbReference type="Proteomes" id="UP000325440"/>
    </source>
</evidence>
<accession>A0A5E4NA47</accession>
<sequence length="143" mass="16245">MRSTNTVLKTLGRPYVRPQSSKKSQQFRGQRRCESCKAFGRAGRIVVCRTPIAQPVEHVKRKKTPSSREKYCQKVTVTKKLVEPEGPEGEMPLGRSNASYEDRIRNDIKPNEPGIEYGGVKSGFLSIVILRLPTRRYPMVRPS</sequence>
<dbReference type="EMBL" id="CABPRJ010001923">
    <property type="protein sequence ID" value="VVC41685.1"/>
    <property type="molecule type" value="Genomic_DNA"/>
</dbReference>
<evidence type="ECO:0000256" key="1">
    <source>
        <dbReference type="SAM" id="MobiDB-lite"/>
    </source>
</evidence>
<dbReference type="Proteomes" id="UP000325440">
    <property type="component" value="Unassembled WGS sequence"/>
</dbReference>
<feature type="region of interest" description="Disordered" evidence="1">
    <location>
        <begin position="82"/>
        <end position="107"/>
    </location>
</feature>
<protein>
    <submittedName>
        <fullName evidence="2">Uncharacterized protein</fullName>
    </submittedName>
</protein>
<name>A0A5E4NA47_9HEMI</name>
<dbReference type="AlphaFoldDB" id="A0A5E4NA47"/>
<organism evidence="2 3">
    <name type="scientific">Cinara cedri</name>
    <dbReference type="NCBI Taxonomy" id="506608"/>
    <lineage>
        <taxon>Eukaryota</taxon>
        <taxon>Metazoa</taxon>
        <taxon>Ecdysozoa</taxon>
        <taxon>Arthropoda</taxon>
        <taxon>Hexapoda</taxon>
        <taxon>Insecta</taxon>
        <taxon>Pterygota</taxon>
        <taxon>Neoptera</taxon>
        <taxon>Paraneoptera</taxon>
        <taxon>Hemiptera</taxon>
        <taxon>Sternorrhyncha</taxon>
        <taxon>Aphidomorpha</taxon>
        <taxon>Aphidoidea</taxon>
        <taxon>Aphididae</taxon>
        <taxon>Lachninae</taxon>
        <taxon>Cinara</taxon>
    </lineage>
</organism>